<evidence type="ECO:0000313" key="5">
    <source>
        <dbReference type="Proteomes" id="UP000241690"/>
    </source>
</evidence>
<dbReference type="PANTHER" id="PTHR48104">
    <property type="entry name" value="METACASPASE-4"/>
    <property type="match status" value="1"/>
</dbReference>
<dbReference type="Gene3D" id="3.40.50.1460">
    <property type="match status" value="1"/>
</dbReference>
<dbReference type="AlphaFoldDB" id="A0A2T4AJA8"/>
<dbReference type="InterPro" id="IPR050452">
    <property type="entry name" value="Metacaspase"/>
</dbReference>
<dbReference type="GO" id="GO:0005737">
    <property type="term" value="C:cytoplasm"/>
    <property type="evidence" value="ECO:0007669"/>
    <property type="project" value="TreeGrafter"/>
</dbReference>
<feature type="region of interest" description="Disordered" evidence="2">
    <location>
        <begin position="704"/>
        <end position="725"/>
    </location>
</feature>
<reference evidence="4 5" key="1">
    <citation type="submission" date="2016-07" db="EMBL/GenBank/DDBJ databases">
        <title>Multiple horizontal gene transfer events from other fungi enriched the ability of initially mycotrophic Trichoderma (Ascomycota) to feed on dead plant biomass.</title>
        <authorList>
            <consortium name="DOE Joint Genome Institute"/>
            <person name="Aerts A."/>
            <person name="Atanasova L."/>
            <person name="Chenthamara K."/>
            <person name="Zhang J."/>
            <person name="Grujic M."/>
            <person name="Henrissat B."/>
            <person name="Kuo A."/>
            <person name="Salamov A."/>
            <person name="Lipzen A."/>
            <person name="Labutti K."/>
            <person name="Barry K."/>
            <person name="Miao Y."/>
            <person name="Rahimi M.J."/>
            <person name="Shen Q."/>
            <person name="Grigoriev I.V."/>
            <person name="Kubicek C.P."/>
            <person name="Druzhinina I.S."/>
        </authorList>
    </citation>
    <scope>NUCLEOTIDE SEQUENCE [LARGE SCALE GENOMIC DNA]</scope>
    <source>
        <strain evidence="4 5">CBS 226.95</strain>
    </source>
</reference>
<keyword evidence="5" id="KW-1185">Reference proteome</keyword>
<dbReference type="GO" id="GO:0006508">
    <property type="term" value="P:proteolysis"/>
    <property type="evidence" value="ECO:0007669"/>
    <property type="project" value="InterPro"/>
</dbReference>
<dbReference type="EMBL" id="KZ679678">
    <property type="protein sequence ID" value="PTB57008.1"/>
    <property type="molecule type" value="Genomic_DNA"/>
</dbReference>
<evidence type="ECO:0000313" key="4">
    <source>
        <dbReference type="EMBL" id="PTB57008.1"/>
    </source>
</evidence>
<dbReference type="PANTHER" id="PTHR48104:SF30">
    <property type="entry name" value="METACASPASE-1"/>
    <property type="match status" value="1"/>
</dbReference>
<dbReference type="RefSeq" id="XP_024776685.1">
    <property type="nucleotide sequence ID" value="XM_024920772.1"/>
</dbReference>
<accession>A0A2T4AJA8</accession>
<dbReference type="Proteomes" id="UP000241690">
    <property type="component" value="Unassembled WGS sequence"/>
</dbReference>
<dbReference type="GeneID" id="36629341"/>
<proteinExistence type="inferred from homology"/>
<feature type="domain" description="Peptidase C14 caspase" evidence="3">
    <location>
        <begin position="13"/>
        <end position="322"/>
    </location>
</feature>
<name>A0A2T4AJA8_TRIHA</name>
<sequence length="754" mass="84714">MTSSSQDSGGPQKWALLIGINYYIPGNTRHPVYVTPLTGCVNDVEVAENYLFKHQHMERQRIQKLTASFPSTNDSSLPAEPPENWPTYENIKQIFERVTKEANTDDIIYIHYSGHGGRVVTIGPNTVNNEPNLVNRLRIDEALVSVDFNTGGRYFRDIELACVLKKMTEKGMGTSAVEESPKSKVRPIQGNSADSKSRVRSVQGVSADGIDWTRLETDISDFPEHELAHATQFHIGKRPSNSATERSPQDWVIAAACQPHEVTGERLLAIGGLEPKTIGYLTYGWYDSLLNATANISYDALFRRTQDMMRQIGVSNSPVIMGNIRRQMFINTATEVTHTIPISSLGDRRVILWSGRAHGVCEGDIYKIYSWDTSHIGLSSPHLAIAEVKVLRPTEAEADLRMKVGKKALAVGCHAILLHRNFPRVTLQLVVILAPDATETQKSKIERLKAYDLSKVELTAKVVLGSTRQNPERDDKRIYHFDLLVNSNGQYLLLESGKESKTPLPPSSSPELLFELLNNIGLYYHYQTLQCPNPNPKIFDFQPSSTQPDKSWDYSDGQPIDMNNGSTFDVTLENWTHKFLYISIFRFSSSWGISRVHPPPGLGDYEEVDWGHKRQRSITLSFPKSASGQKYVVETIKIFVTTQPTSFRAMEGVSDVDSTSKVNETFSGEDSYQQLHNTLHTFDSPHTQAHKIKELANRPRFDTVGNHLDSTTLKTSKSRPSKPRPKMAKMARVNNSSGTREVWQTKDITVHVYP</sequence>
<feature type="compositionally biased region" description="Basic residues" evidence="2">
    <location>
        <begin position="716"/>
        <end position="725"/>
    </location>
</feature>
<comment type="similarity">
    <text evidence="1">Belongs to the peptidase C14B family.</text>
</comment>
<evidence type="ECO:0000259" key="3">
    <source>
        <dbReference type="Pfam" id="PF00656"/>
    </source>
</evidence>
<protein>
    <recommendedName>
        <fullName evidence="3">Peptidase C14 caspase domain-containing protein</fullName>
    </recommendedName>
</protein>
<gene>
    <name evidence="4" type="ORF">M431DRAFT_529736</name>
</gene>
<organism evidence="4 5">
    <name type="scientific">Trichoderma harzianum CBS 226.95</name>
    <dbReference type="NCBI Taxonomy" id="983964"/>
    <lineage>
        <taxon>Eukaryota</taxon>
        <taxon>Fungi</taxon>
        <taxon>Dikarya</taxon>
        <taxon>Ascomycota</taxon>
        <taxon>Pezizomycotina</taxon>
        <taxon>Sordariomycetes</taxon>
        <taxon>Hypocreomycetidae</taxon>
        <taxon>Hypocreales</taxon>
        <taxon>Hypocreaceae</taxon>
        <taxon>Trichoderma</taxon>
    </lineage>
</organism>
<dbReference type="GO" id="GO:0004197">
    <property type="term" value="F:cysteine-type endopeptidase activity"/>
    <property type="evidence" value="ECO:0007669"/>
    <property type="project" value="InterPro"/>
</dbReference>
<evidence type="ECO:0000256" key="2">
    <source>
        <dbReference type="SAM" id="MobiDB-lite"/>
    </source>
</evidence>
<dbReference type="Pfam" id="PF00656">
    <property type="entry name" value="Peptidase_C14"/>
    <property type="match status" value="1"/>
</dbReference>
<feature type="region of interest" description="Disordered" evidence="2">
    <location>
        <begin position="174"/>
        <end position="200"/>
    </location>
</feature>
<dbReference type="InterPro" id="IPR011600">
    <property type="entry name" value="Pept_C14_caspase"/>
</dbReference>
<evidence type="ECO:0000256" key="1">
    <source>
        <dbReference type="ARBA" id="ARBA00009005"/>
    </source>
</evidence>